<gene>
    <name evidence="1" type="ORF">C798_21225</name>
</gene>
<proteinExistence type="predicted"/>
<evidence type="ECO:0000313" key="1">
    <source>
        <dbReference type="EMBL" id="QJQ02655.1"/>
    </source>
</evidence>
<dbReference type="EMBL" id="CP008956">
    <property type="protein sequence ID" value="QJQ02655.1"/>
    <property type="molecule type" value="Genomic_DNA"/>
</dbReference>
<dbReference type="Proteomes" id="UP000501648">
    <property type="component" value="Chromosome"/>
</dbReference>
<evidence type="ECO:0000313" key="2">
    <source>
        <dbReference type="Proteomes" id="UP000501648"/>
    </source>
</evidence>
<name>A0A6M3ZVI6_9BURK</name>
<dbReference type="Pfam" id="PF12385">
    <property type="entry name" value="Peptidase_C70"/>
    <property type="match status" value="1"/>
</dbReference>
<evidence type="ECO:0008006" key="3">
    <source>
        <dbReference type="Google" id="ProtNLM"/>
    </source>
</evidence>
<accession>A0A6M3ZVI6</accession>
<organism evidence="1 2">
    <name type="scientific">Herbaspirillum rubrisubalbicans Os34</name>
    <dbReference type="NCBI Taxonomy" id="1235827"/>
    <lineage>
        <taxon>Bacteria</taxon>
        <taxon>Pseudomonadati</taxon>
        <taxon>Pseudomonadota</taxon>
        <taxon>Betaproteobacteria</taxon>
        <taxon>Burkholderiales</taxon>
        <taxon>Oxalobacteraceae</taxon>
        <taxon>Herbaspirillum</taxon>
    </lineage>
</organism>
<sequence>MDQMVKSKRSWKDRVPLPIVSPSTGAHPGCYQLGFEVEKQKETQWCWAAVAASVSKFYYARSRWTQCRLACLELGQSNCCKNSASQACNRAWYLCKALQRTSNLRCVRAISLGGIHTTILTCLQKKEPIALRVQWPDGGGHFVLVVGVLVGRSGRLDILISDPWYGIFIADMDTALRAYREKGMMTHLYRTQ</sequence>
<reference evidence="1 2" key="1">
    <citation type="journal article" date="2012" name="J. Bacteriol.">
        <title>Genome sequence of the pathogenic Herbaspirillum seropedicae strain Os34, isolated from rice roots.</title>
        <authorList>
            <person name="Ye W."/>
            <person name="Ye S."/>
            <person name="Liu J."/>
            <person name="Chang S."/>
            <person name="Chen M."/>
            <person name="Zhu B."/>
            <person name="Guo L."/>
            <person name="An Q."/>
        </authorList>
    </citation>
    <scope>NUCLEOTIDE SEQUENCE [LARGE SCALE GENOMIC DNA]</scope>
    <source>
        <strain evidence="1 2">Os34</strain>
    </source>
</reference>
<dbReference type="AlphaFoldDB" id="A0A6M3ZVI6"/>
<dbReference type="InterPro" id="IPR022118">
    <property type="entry name" value="Peptidase_C70_AvrRpt2"/>
</dbReference>
<protein>
    <recommendedName>
        <fullName evidence="3">Peptidase C39-like domain-containing protein</fullName>
    </recommendedName>
</protein>
<dbReference type="Gene3D" id="3.90.70.10">
    <property type="entry name" value="Cysteine proteinases"/>
    <property type="match status" value="1"/>
</dbReference>